<dbReference type="InterPro" id="IPR004358">
    <property type="entry name" value="Sig_transdc_His_kin-like_C"/>
</dbReference>
<dbReference type="InterPro" id="IPR011123">
    <property type="entry name" value="Y_Y_Y"/>
</dbReference>
<evidence type="ECO:0000259" key="16">
    <source>
        <dbReference type="PROSITE" id="PS50109"/>
    </source>
</evidence>
<keyword evidence="7" id="KW-0067">ATP-binding</keyword>
<dbReference type="InterPro" id="IPR018062">
    <property type="entry name" value="HTH_AraC-typ_CS"/>
</dbReference>
<feature type="domain" description="Histidine kinase" evidence="16">
    <location>
        <begin position="846"/>
        <end position="1066"/>
    </location>
</feature>
<dbReference type="InterPro" id="IPR001789">
    <property type="entry name" value="Sig_transdc_resp-reg_receiver"/>
</dbReference>
<dbReference type="Pfam" id="PF12833">
    <property type="entry name" value="HTH_18"/>
    <property type="match status" value="1"/>
</dbReference>
<dbReference type="SMART" id="SM00387">
    <property type="entry name" value="HATPase_c"/>
    <property type="match status" value="1"/>
</dbReference>
<dbReference type="PROSITE" id="PS50110">
    <property type="entry name" value="RESPONSE_REGULATORY"/>
    <property type="match status" value="1"/>
</dbReference>
<dbReference type="PROSITE" id="PS01124">
    <property type="entry name" value="HTH_ARAC_FAMILY_2"/>
    <property type="match status" value="1"/>
</dbReference>
<dbReference type="InterPro" id="IPR011110">
    <property type="entry name" value="Reg_prop"/>
</dbReference>
<evidence type="ECO:0000256" key="11">
    <source>
        <dbReference type="ARBA" id="ARBA00023163"/>
    </source>
</evidence>
<keyword evidence="14" id="KW-0472">Membrane</keyword>
<gene>
    <name evidence="18" type="ORF">H9791_04025</name>
</gene>
<dbReference type="CDD" id="cd00146">
    <property type="entry name" value="PKD"/>
    <property type="match status" value="1"/>
</dbReference>
<feature type="domain" description="HTH araC/xylS-type" evidence="15">
    <location>
        <begin position="1250"/>
        <end position="1349"/>
    </location>
</feature>
<dbReference type="Pfam" id="PF00072">
    <property type="entry name" value="Response_reg"/>
    <property type="match status" value="1"/>
</dbReference>
<dbReference type="PROSITE" id="PS50109">
    <property type="entry name" value="HIS_KIN"/>
    <property type="match status" value="1"/>
</dbReference>
<dbReference type="Pfam" id="PF07494">
    <property type="entry name" value="Reg_prop"/>
    <property type="match status" value="5"/>
</dbReference>
<dbReference type="InterPro" id="IPR015943">
    <property type="entry name" value="WD40/YVTN_repeat-like_dom_sf"/>
</dbReference>
<evidence type="ECO:0000256" key="1">
    <source>
        <dbReference type="ARBA" id="ARBA00000085"/>
    </source>
</evidence>
<keyword evidence="8" id="KW-0902">Two-component regulatory system</keyword>
<keyword evidence="6" id="KW-0418">Kinase</keyword>
<evidence type="ECO:0000313" key="18">
    <source>
        <dbReference type="EMBL" id="MBU3813660.1"/>
    </source>
</evidence>
<dbReference type="CDD" id="cd00082">
    <property type="entry name" value="HisKA"/>
    <property type="match status" value="1"/>
</dbReference>
<dbReference type="FunFam" id="2.60.40.10:FF:000791">
    <property type="entry name" value="Two-component system sensor histidine kinase/response regulator"/>
    <property type="match status" value="1"/>
</dbReference>
<evidence type="ECO:0000313" key="19">
    <source>
        <dbReference type="Proteomes" id="UP000824236"/>
    </source>
</evidence>
<evidence type="ECO:0000256" key="9">
    <source>
        <dbReference type="ARBA" id="ARBA00023015"/>
    </source>
</evidence>
<reference evidence="18" key="1">
    <citation type="journal article" date="2021" name="PeerJ">
        <title>Extensive microbial diversity within the chicken gut microbiome revealed by metagenomics and culture.</title>
        <authorList>
            <person name="Gilroy R."/>
            <person name="Ravi A."/>
            <person name="Getino M."/>
            <person name="Pursley I."/>
            <person name="Horton D.L."/>
            <person name="Alikhan N.F."/>
            <person name="Baker D."/>
            <person name="Gharbi K."/>
            <person name="Hall N."/>
            <person name="Watson M."/>
            <person name="Adriaenssens E.M."/>
            <person name="Foster-Nyarko E."/>
            <person name="Jarju S."/>
            <person name="Secka A."/>
            <person name="Antonio M."/>
            <person name="Oren A."/>
            <person name="Chaudhuri R.R."/>
            <person name="La Ragione R."/>
            <person name="Hildebrand F."/>
            <person name="Pallen M.J."/>
        </authorList>
    </citation>
    <scope>NUCLEOTIDE SEQUENCE</scope>
    <source>
        <strain evidence="18">B3-3758</strain>
    </source>
</reference>
<evidence type="ECO:0000256" key="13">
    <source>
        <dbReference type="SAM" id="MobiDB-lite"/>
    </source>
</evidence>
<dbReference type="Gene3D" id="2.60.40.10">
    <property type="entry name" value="Immunoglobulins"/>
    <property type="match status" value="1"/>
</dbReference>
<dbReference type="PANTHER" id="PTHR43547">
    <property type="entry name" value="TWO-COMPONENT HISTIDINE KINASE"/>
    <property type="match status" value="1"/>
</dbReference>
<dbReference type="Gene3D" id="2.130.10.10">
    <property type="entry name" value="YVTN repeat-like/Quinoprotein amine dehydrogenase"/>
    <property type="match status" value="2"/>
</dbReference>
<dbReference type="GO" id="GO:0005524">
    <property type="term" value="F:ATP binding"/>
    <property type="evidence" value="ECO:0007669"/>
    <property type="project" value="UniProtKB-KW"/>
</dbReference>
<dbReference type="Gene3D" id="1.10.10.60">
    <property type="entry name" value="Homeodomain-like"/>
    <property type="match status" value="2"/>
</dbReference>
<dbReference type="SUPFAM" id="SSF63829">
    <property type="entry name" value="Calcium-dependent phosphotriesterase"/>
    <property type="match status" value="3"/>
</dbReference>
<dbReference type="Proteomes" id="UP000824236">
    <property type="component" value="Unassembled WGS sequence"/>
</dbReference>
<dbReference type="GO" id="GO:0043565">
    <property type="term" value="F:sequence-specific DNA binding"/>
    <property type="evidence" value="ECO:0007669"/>
    <property type="project" value="InterPro"/>
</dbReference>
<evidence type="ECO:0000256" key="6">
    <source>
        <dbReference type="ARBA" id="ARBA00022777"/>
    </source>
</evidence>
<protein>
    <recommendedName>
        <fullName evidence="2">histidine kinase</fullName>
        <ecNumber evidence="2">2.7.13.3</ecNumber>
    </recommendedName>
</protein>
<dbReference type="InterPro" id="IPR003594">
    <property type="entry name" value="HATPase_dom"/>
</dbReference>
<evidence type="ECO:0000256" key="5">
    <source>
        <dbReference type="ARBA" id="ARBA00022741"/>
    </source>
</evidence>
<evidence type="ECO:0000259" key="15">
    <source>
        <dbReference type="PROSITE" id="PS01124"/>
    </source>
</evidence>
<dbReference type="CDD" id="cd17574">
    <property type="entry name" value="REC_OmpR"/>
    <property type="match status" value="1"/>
</dbReference>
<dbReference type="InterPro" id="IPR018060">
    <property type="entry name" value="HTH_AraC"/>
</dbReference>
<accession>A0A9E2NN51</accession>
<sequence length="1352" mass="151753">MKNLLVLVVVLFAVLLPADAQGYMFKHLEVRDGLSNNQVNAIYKDSEGYMWFATASGLNRYDGYGIKVYRNEPNDSTSLPDNFISSIQEDGEGYLWIRTGKGYARYNPATETFSRRMDTWMHRAGIGDELPSLIYIDSDKTFWIYQSDAGRLYRYVPTAGKAVPVTETFGGRGKEVLASFAEYGDELLLADECGALYGLDKQTLKLTWKADGFKTLMGGGRMPNCTLYAGQSGRVWVYCEQGVGCYDLSHGRWEQLRRADEPFDAIRAVLEDKDGRIWLGKDQNGIEIIGSDGTSTCLANNPEDVRTLSNNTIDVFYEDEDGTVWVGTYKKGVSYYNESTFKFGLAEVGDIHCIEDGGDGTVWLGTNGEGLIRRDMRTGSQTSYTHVPGNGQTVSSNIIVSLLRDSRGRLWAGTYYGGLNCYDGHRFLHYRRDDRTPNALASDNVWALAEDKDGNIWIGMLGGGLQCLDPQSGRFTSYHVGNSGLSSDWVSSLCAGRDRQLYVGTTGGVFVMDLDTREVGRLRSTQSDKFLFTSDLVNQVYEDSRARLWVATMAGLKVYDPMQDSLYQVPVDADFPRLPVQGLAEDGQGYLWASIGGRLIRIWPEVDVETGSLRFDCRTYSDRDGLQSCDFNQRSLKLLHSGEIVAGGLYGINTVRPGNIKYNGAVPKVMFTGLHLFNEEVKVGVPVNGRVILAEALNLSRELVLDYKENVFTVFLASDNYILPEKTRYYYKLEGFNDDWLSDRENLHRVTYTNLAPGTYRLRVKAANSDGFTGEDEAVLKIVIRPPFWLTPWAYLLYALLLAGGLLLAYLQVKRRERNKYRMRQIEEDARRKDELNQMKFRFFTNVSHELRTPLTLIISPMESLVKEVKDEKMAEKIKMMHRNALRLLNLVNQLLDFRKNEMASLHLSLSEGDLVSFVHNICNSFLMLSEKKEVRLTFTSAVESLNMAFDADKVGKIVMNLLSNAFKFTPEGGRVTVSVEKPEVRPDSVEIKVADTGIGISDADKVHIFERFYQVEHTGEVPPSTGSGIGLSLVRDFVSLHGGTVSVIDNPGGGSIFVVAIPLKHVATVSIPAESDTGDEPATDKESGAEEPVPPVHQDANKPLVLVVDDSRDFVEFMKDTLDLYFTVRTAVNGQEALELLGRCKPDLILCDWMMPVMDGKELCRRVKSDKRTANIPFVLLTARQSVEMNVEGLTIGADDYVTKPFNMEVLVLRMRKLIDLSRKGKSSSHIDPEPSKITVTSMDEKLVADAIAYVEKNMARSDLSVEELSRELGMSRAHLYKKILQITGKTLIEFIRVIRLKRAAQLLRESQQNISEIAFQVGFNNPKYFSRYFKEEFGVLPSVYQEKEGK</sequence>
<dbReference type="SUPFAM" id="SSF52172">
    <property type="entry name" value="CheY-like"/>
    <property type="match status" value="1"/>
</dbReference>
<dbReference type="Gene3D" id="3.40.50.2300">
    <property type="match status" value="1"/>
</dbReference>
<keyword evidence="4" id="KW-0808">Transferase</keyword>
<feature type="region of interest" description="Disordered" evidence="13">
    <location>
        <begin position="1072"/>
        <end position="1097"/>
    </location>
</feature>
<keyword evidence="11" id="KW-0804">Transcription</keyword>
<dbReference type="SMART" id="SM00388">
    <property type="entry name" value="HisKA"/>
    <property type="match status" value="1"/>
</dbReference>
<dbReference type="InterPro" id="IPR003661">
    <property type="entry name" value="HisK_dim/P_dom"/>
</dbReference>
<dbReference type="Pfam" id="PF07495">
    <property type="entry name" value="Y_Y_Y"/>
    <property type="match status" value="1"/>
</dbReference>
<evidence type="ECO:0000256" key="8">
    <source>
        <dbReference type="ARBA" id="ARBA00023012"/>
    </source>
</evidence>
<dbReference type="SUPFAM" id="SSF46689">
    <property type="entry name" value="Homeodomain-like"/>
    <property type="match status" value="1"/>
</dbReference>
<dbReference type="PANTHER" id="PTHR43547:SF2">
    <property type="entry name" value="HYBRID SIGNAL TRANSDUCTION HISTIDINE KINASE C"/>
    <property type="match status" value="1"/>
</dbReference>
<dbReference type="GO" id="GO:0000155">
    <property type="term" value="F:phosphorelay sensor kinase activity"/>
    <property type="evidence" value="ECO:0007669"/>
    <property type="project" value="InterPro"/>
</dbReference>
<dbReference type="SUPFAM" id="SSF47384">
    <property type="entry name" value="Homodimeric domain of signal transducing histidine kinase"/>
    <property type="match status" value="1"/>
</dbReference>
<reference evidence="18" key="2">
    <citation type="submission" date="2021-04" db="EMBL/GenBank/DDBJ databases">
        <authorList>
            <person name="Gilroy R."/>
        </authorList>
    </citation>
    <scope>NUCLEOTIDE SEQUENCE</scope>
    <source>
        <strain evidence="18">B3-3758</strain>
    </source>
</reference>
<dbReference type="InterPro" id="IPR011006">
    <property type="entry name" value="CheY-like_superfamily"/>
</dbReference>
<dbReference type="SMART" id="SM00342">
    <property type="entry name" value="HTH_ARAC"/>
    <property type="match status" value="1"/>
</dbReference>
<evidence type="ECO:0000256" key="14">
    <source>
        <dbReference type="SAM" id="Phobius"/>
    </source>
</evidence>
<dbReference type="InterPro" id="IPR036097">
    <property type="entry name" value="HisK_dim/P_sf"/>
</dbReference>
<dbReference type="FunFam" id="1.10.287.130:FF:000045">
    <property type="entry name" value="Two-component system sensor histidine kinase/response regulator"/>
    <property type="match status" value="1"/>
</dbReference>
<keyword evidence="5" id="KW-0547">Nucleotide-binding</keyword>
<name>A0A9E2NN51_9BACE</name>
<dbReference type="Gene3D" id="3.30.565.10">
    <property type="entry name" value="Histidine kinase-like ATPase, C-terminal domain"/>
    <property type="match status" value="1"/>
</dbReference>
<evidence type="ECO:0000256" key="4">
    <source>
        <dbReference type="ARBA" id="ARBA00022679"/>
    </source>
</evidence>
<dbReference type="InterPro" id="IPR009057">
    <property type="entry name" value="Homeodomain-like_sf"/>
</dbReference>
<dbReference type="PRINTS" id="PR00344">
    <property type="entry name" value="BCTRLSENSOR"/>
</dbReference>
<dbReference type="Gene3D" id="1.10.287.130">
    <property type="match status" value="1"/>
</dbReference>
<dbReference type="EC" id="2.7.13.3" evidence="2"/>
<dbReference type="InterPro" id="IPR005467">
    <property type="entry name" value="His_kinase_dom"/>
</dbReference>
<evidence type="ECO:0000256" key="2">
    <source>
        <dbReference type="ARBA" id="ARBA00012438"/>
    </source>
</evidence>
<proteinExistence type="predicted"/>
<keyword evidence="14" id="KW-0812">Transmembrane</keyword>
<dbReference type="SUPFAM" id="SSF55874">
    <property type="entry name" value="ATPase domain of HSP90 chaperone/DNA topoisomerase II/histidine kinase"/>
    <property type="match status" value="1"/>
</dbReference>
<feature type="modified residue" description="4-aspartylphosphate" evidence="12">
    <location>
        <position position="1153"/>
    </location>
</feature>
<dbReference type="SMART" id="SM00448">
    <property type="entry name" value="REC"/>
    <property type="match status" value="1"/>
</dbReference>
<feature type="transmembrane region" description="Helical" evidence="14">
    <location>
        <begin position="793"/>
        <end position="813"/>
    </location>
</feature>
<feature type="domain" description="Response regulatory" evidence="17">
    <location>
        <begin position="1105"/>
        <end position="1220"/>
    </location>
</feature>
<evidence type="ECO:0000256" key="12">
    <source>
        <dbReference type="PROSITE-ProRule" id="PRU00169"/>
    </source>
</evidence>
<dbReference type="Pfam" id="PF02518">
    <property type="entry name" value="HATPase_c"/>
    <property type="match status" value="1"/>
</dbReference>
<keyword evidence="10" id="KW-0238">DNA-binding</keyword>
<keyword evidence="9" id="KW-0805">Transcription regulation</keyword>
<evidence type="ECO:0000256" key="7">
    <source>
        <dbReference type="ARBA" id="ARBA00022840"/>
    </source>
</evidence>
<evidence type="ECO:0000256" key="10">
    <source>
        <dbReference type="ARBA" id="ARBA00023125"/>
    </source>
</evidence>
<keyword evidence="14" id="KW-1133">Transmembrane helix</keyword>
<organism evidence="18 19">
    <name type="scientific">Candidatus Bacteroides intestinipullorum</name>
    <dbReference type="NCBI Taxonomy" id="2838471"/>
    <lineage>
        <taxon>Bacteria</taxon>
        <taxon>Pseudomonadati</taxon>
        <taxon>Bacteroidota</taxon>
        <taxon>Bacteroidia</taxon>
        <taxon>Bacteroidales</taxon>
        <taxon>Bacteroidaceae</taxon>
        <taxon>Bacteroides</taxon>
    </lineage>
</organism>
<comment type="caution">
    <text evidence="18">The sequence shown here is derived from an EMBL/GenBank/DDBJ whole genome shotgun (WGS) entry which is preliminary data.</text>
</comment>
<dbReference type="FunFam" id="3.30.565.10:FF:000037">
    <property type="entry name" value="Hybrid sensor histidine kinase/response regulator"/>
    <property type="match status" value="1"/>
</dbReference>
<evidence type="ECO:0000259" key="17">
    <source>
        <dbReference type="PROSITE" id="PS50110"/>
    </source>
</evidence>
<dbReference type="InterPro" id="IPR013783">
    <property type="entry name" value="Ig-like_fold"/>
</dbReference>
<dbReference type="InterPro" id="IPR036890">
    <property type="entry name" value="HATPase_C_sf"/>
</dbReference>
<comment type="catalytic activity">
    <reaction evidence="1">
        <text>ATP + protein L-histidine = ADP + protein N-phospho-L-histidine.</text>
        <dbReference type="EC" id="2.7.13.3"/>
    </reaction>
</comment>
<keyword evidence="3 12" id="KW-0597">Phosphoprotein</keyword>
<dbReference type="Pfam" id="PF00512">
    <property type="entry name" value="HisKA"/>
    <property type="match status" value="1"/>
</dbReference>
<dbReference type="GO" id="GO:0003700">
    <property type="term" value="F:DNA-binding transcription factor activity"/>
    <property type="evidence" value="ECO:0007669"/>
    <property type="project" value="InterPro"/>
</dbReference>
<evidence type="ECO:0000256" key="3">
    <source>
        <dbReference type="ARBA" id="ARBA00022553"/>
    </source>
</evidence>
<dbReference type="EMBL" id="JAHLFO010000045">
    <property type="protein sequence ID" value="MBU3813660.1"/>
    <property type="molecule type" value="Genomic_DNA"/>
</dbReference>
<dbReference type="PROSITE" id="PS00041">
    <property type="entry name" value="HTH_ARAC_FAMILY_1"/>
    <property type="match status" value="1"/>
</dbReference>